<dbReference type="SUPFAM" id="SSF51445">
    <property type="entry name" value="(Trans)glycosidases"/>
    <property type="match status" value="1"/>
</dbReference>
<dbReference type="EMBL" id="RWGY01000029">
    <property type="protein sequence ID" value="TVU19049.1"/>
    <property type="molecule type" value="Genomic_DNA"/>
</dbReference>
<evidence type="ECO:0000313" key="3">
    <source>
        <dbReference type="EMBL" id="TVU19049.1"/>
    </source>
</evidence>
<dbReference type="PANTHER" id="PTHR10353:SF204">
    <property type="entry name" value="BETA-GLUCOSIDASE 20"/>
    <property type="match status" value="1"/>
</dbReference>
<keyword evidence="4" id="KW-1185">Reference proteome</keyword>
<dbReference type="Pfam" id="PF00232">
    <property type="entry name" value="Glyco_hydro_1"/>
    <property type="match status" value="1"/>
</dbReference>
<dbReference type="OrthoDB" id="65569at2759"/>
<dbReference type="PANTHER" id="PTHR10353">
    <property type="entry name" value="GLYCOSYL HYDROLASE"/>
    <property type="match status" value="1"/>
</dbReference>
<dbReference type="Proteomes" id="UP000324897">
    <property type="component" value="Chromosome 7"/>
</dbReference>
<evidence type="ECO:0000256" key="2">
    <source>
        <dbReference type="RuleBase" id="RU003690"/>
    </source>
</evidence>
<dbReference type="GO" id="GO:0008422">
    <property type="term" value="F:beta-glucosidase activity"/>
    <property type="evidence" value="ECO:0007669"/>
    <property type="project" value="UniProtKB-ARBA"/>
</dbReference>
<protein>
    <submittedName>
        <fullName evidence="3">Uncharacterized protein</fullName>
    </submittedName>
</protein>
<comment type="caution">
    <text evidence="3">The sequence shown here is derived from an EMBL/GenBank/DDBJ whole genome shotgun (WGS) entry which is preliminary data.</text>
</comment>
<dbReference type="GO" id="GO:0005975">
    <property type="term" value="P:carbohydrate metabolic process"/>
    <property type="evidence" value="ECO:0007669"/>
    <property type="project" value="InterPro"/>
</dbReference>
<dbReference type="AlphaFoldDB" id="A0A5J9U5X3"/>
<evidence type="ECO:0000313" key="4">
    <source>
        <dbReference type="Proteomes" id="UP000324897"/>
    </source>
</evidence>
<evidence type="ECO:0000256" key="1">
    <source>
        <dbReference type="ARBA" id="ARBA00010838"/>
    </source>
</evidence>
<proteinExistence type="inferred from homology"/>
<dbReference type="PRINTS" id="PR00131">
    <property type="entry name" value="GLHYDRLASE1"/>
</dbReference>
<dbReference type="Gramene" id="TVU19049">
    <property type="protein sequence ID" value="TVU19049"/>
    <property type="gene ID" value="EJB05_35177"/>
</dbReference>
<dbReference type="Gene3D" id="3.20.20.80">
    <property type="entry name" value="Glycosidases"/>
    <property type="match status" value="1"/>
</dbReference>
<dbReference type="InterPro" id="IPR017853">
    <property type="entry name" value="GH"/>
</dbReference>
<organism evidence="3 4">
    <name type="scientific">Eragrostis curvula</name>
    <name type="common">weeping love grass</name>
    <dbReference type="NCBI Taxonomy" id="38414"/>
    <lineage>
        <taxon>Eukaryota</taxon>
        <taxon>Viridiplantae</taxon>
        <taxon>Streptophyta</taxon>
        <taxon>Embryophyta</taxon>
        <taxon>Tracheophyta</taxon>
        <taxon>Spermatophyta</taxon>
        <taxon>Magnoliopsida</taxon>
        <taxon>Liliopsida</taxon>
        <taxon>Poales</taxon>
        <taxon>Poaceae</taxon>
        <taxon>PACMAD clade</taxon>
        <taxon>Chloridoideae</taxon>
        <taxon>Eragrostideae</taxon>
        <taxon>Eragrostidinae</taxon>
        <taxon>Eragrostis</taxon>
    </lineage>
</organism>
<comment type="similarity">
    <text evidence="1 2">Belongs to the glycosyl hydrolase 1 family.</text>
</comment>
<dbReference type="InterPro" id="IPR001360">
    <property type="entry name" value="Glyco_hydro_1"/>
</dbReference>
<sequence length="355" mass="40066">MDLPQIIEDEYSGWVSPKIIDDFTAYADLCFREFGDRVAHWTTVLQPNIIAQGCYDTGSLPPNRCSYPYGTDCTVGNSTTEPYLFVHHSLLAHSSAVRLYREKYQATQKGTIGLNIYTLWFYPFTDSAEDIDAAERANSFLYDYPETMRKVAGSRLPSFSNNESELVINALDFIGLNHYTSVYVSNNADAVEGPLDDFTADMATLFRGNKNDPPTPLLRPGRMVDPQGLEHILGYFQATYGNLSFYIQENGYKGADGNLNDVERIGYLAKYMASTLKAIRNGADVKGYSVWSFMDLYEIWGGYKSHYGLVAVDFNTSGRRRQLRHSARWYSDFLKNNAEIEVDADFGITISHAQL</sequence>
<name>A0A5J9U5X3_9POAL</name>
<gene>
    <name evidence="3" type="ORF">EJB05_35177</name>
</gene>
<accession>A0A5J9U5X3</accession>
<reference evidence="3 4" key="1">
    <citation type="journal article" date="2019" name="Sci. Rep.">
        <title>A high-quality genome of Eragrostis curvula grass provides insights into Poaceae evolution and supports new strategies to enhance forage quality.</title>
        <authorList>
            <person name="Carballo J."/>
            <person name="Santos B.A.C.M."/>
            <person name="Zappacosta D."/>
            <person name="Garbus I."/>
            <person name="Selva J.P."/>
            <person name="Gallo C.A."/>
            <person name="Diaz A."/>
            <person name="Albertini E."/>
            <person name="Caccamo M."/>
            <person name="Echenique V."/>
        </authorList>
    </citation>
    <scope>NUCLEOTIDE SEQUENCE [LARGE SCALE GENOMIC DNA]</scope>
    <source>
        <strain evidence="4">cv. Victoria</strain>
        <tissue evidence="3">Leaf</tissue>
    </source>
</reference>